<dbReference type="HOGENOM" id="CLU_667615_0_0_1"/>
<dbReference type="InterPro" id="IPR019775">
    <property type="entry name" value="WD40_repeat_CS"/>
</dbReference>
<evidence type="ECO:0000256" key="1">
    <source>
        <dbReference type="ARBA" id="ARBA00022574"/>
    </source>
</evidence>
<dbReference type="STRING" id="441959.B8M6N0"/>
<dbReference type="Proteomes" id="UP000001745">
    <property type="component" value="Unassembled WGS sequence"/>
</dbReference>
<dbReference type="SUPFAM" id="SSF50978">
    <property type="entry name" value="WD40 repeat-like"/>
    <property type="match status" value="1"/>
</dbReference>
<dbReference type="PANTHER" id="PTHR19848:SF8">
    <property type="entry name" value="F-BOX AND WD REPEAT DOMAIN CONTAINING 7"/>
    <property type="match status" value="1"/>
</dbReference>
<dbReference type="InterPro" id="IPR036322">
    <property type="entry name" value="WD40_repeat_dom_sf"/>
</dbReference>
<dbReference type="OrthoDB" id="674604at2759"/>
<evidence type="ECO:0000313" key="5">
    <source>
        <dbReference type="Proteomes" id="UP000001745"/>
    </source>
</evidence>
<sequence>MLLQPAAAAQPGGDAERPAFSIAVPERSDDTVQLLRLSFRDFLIDKHRCRDDDFRIPETVAHKVLFRRSVKIMSNILRHDICCLESPSTSISDVEKSRISQHIPTFAAENRTEPEYLVQDARRSALLFCPKVSIVRSLLRSQIPKLLLQIPTVVLQWDPLLQTLKPPGSANLVLSPDGKLVESSNGQIWETSIFSPDGACLVSASEDETVYFWNTTTGDLRRTLRGHQGGQLVASASSEDSSIELWHSASGVLLATILSSTGTQYLAFSPNSRLLALTSTDQDLCLWETATRALLRRIDGDFSAPLFSRGGDLLTFMRQHPHLRQEFNCGTLPSRRTNPHAILTRTRNDAAMIWDVNTVGLLSTIGGRDDQFLNVVSSHDDSLMASSRQGAPILRFYTREQTVEFWDLHLLE</sequence>
<dbReference type="InterPro" id="IPR015943">
    <property type="entry name" value="WD40/YVTN_repeat-like_dom_sf"/>
</dbReference>
<dbReference type="PROSITE" id="PS00678">
    <property type="entry name" value="WD_REPEATS_1"/>
    <property type="match status" value="1"/>
</dbReference>
<dbReference type="PROSITE" id="PS50082">
    <property type="entry name" value="WD_REPEATS_2"/>
    <property type="match status" value="1"/>
</dbReference>
<dbReference type="InParanoid" id="B8M6N0"/>
<dbReference type="SMART" id="SM00320">
    <property type="entry name" value="WD40"/>
    <property type="match status" value="3"/>
</dbReference>
<dbReference type="VEuPathDB" id="FungiDB:TSTA_027830"/>
<evidence type="ECO:0000256" key="3">
    <source>
        <dbReference type="PROSITE-ProRule" id="PRU00221"/>
    </source>
</evidence>
<dbReference type="PhylomeDB" id="B8M6N0"/>
<dbReference type="EMBL" id="EQ962654">
    <property type="protein sequence ID" value="EED19492.1"/>
    <property type="molecule type" value="Genomic_DNA"/>
</dbReference>
<feature type="repeat" description="WD" evidence="3">
    <location>
        <begin position="194"/>
        <end position="223"/>
    </location>
</feature>
<keyword evidence="2" id="KW-0677">Repeat</keyword>
<accession>B8M6N0</accession>
<evidence type="ECO:0000313" key="4">
    <source>
        <dbReference type="EMBL" id="EED19492.1"/>
    </source>
</evidence>
<organism evidence="4 5">
    <name type="scientific">Talaromyces stipitatus (strain ATCC 10500 / CBS 375.48 / QM 6759 / NRRL 1006)</name>
    <name type="common">Penicillium stipitatum</name>
    <dbReference type="NCBI Taxonomy" id="441959"/>
    <lineage>
        <taxon>Eukaryota</taxon>
        <taxon>Fungi</taxon>
        <taxon>Dikarya</taxon>
        <taxon>Ascomycota</taxon>
        <taxon>Pezizomycotina</taxon>
        <taxon>Eurotiomycetes</taxon>
        <taxon>Eurotiomycetidae</taxon>
        <taxon>Eurotiales</taxon>
        <taxon>Trichocomaceae</taxon>
        <taxon>Talaromyces</taxon>
        <taxon>Talaromyces sect. Talaromyces</taxon>
    </lineage>
</organism>
<dbReference type="eggNOG" id="KOG0266">
    <property type="taxonomic scope" value="Eukaryota"/>
</dbReference>
<dbReference type="Gene3D" id="2.130.10.10">
    <property type="entry name" value="YVTN repeat-like/Quinoprotein amine dehydrogenase"/>
    <property type="match status" value="2"/>
</dbReference>
<reference evidence="5" key="1">
    <citation type="journal article" date="2015" name="Genome Announc.">
        <title>Genome sequence of the AIDS-associated pathogen Penicillium marneffei (ATCC18224) and its near taxonomic relative Talaromyces stipitatus (ATCC10500).</title>
        <authorList>
            <person name="Nierman W.C."/>
            <person name="Fedorova-Abrams N.D."/>
            <person name="Andrianopoulos A."/>
        </authorList>
    </citation>
    <scope>NUCLEOTIDE SEQUENCE [LARGE SCALE GENOMIC DNA]</scope>
    <source>
        <strain evidence="5">ATCC 10500 / CBS 375.48 / QM 6759 / NRRL 1006</strain>
    </source>
</reference>
<dbReference type="RefSeq" id="XP_002479926.1">
    <property type="nucleotide sequence ID" value="XM_002479881.1"/>
</dbReference>
<dbReference type="GeneID" id="8108299"/>
<dbReference type="InterPro" id="IPR001680">
    <property type="entry name" value="WD40_rpt"/>
</dbReference>
<protein>
    <submittedName>
        <fullName evidence="4">WD-repeat protein, putative</fullName>
    </submittedName>
</protein>
<evidence type="ECO:0000256" key="2">
    <source>
        <dbReference type="ARBA" id="ARBA00022737"/>
    </source>
</evidence>
<dbReference type="AlphaFoldDB" id="B8M6N0"/>
<dbReference type="Pfam" id="PF00400">
    <property type="entry name" value="WD40"/>
    <property type="match status" value="1"/>
</dbReference>
<dbReference type="PANTHER" id="PTHR19848">
    <property type="entry name" value="WD40 REPEAT PROTEIN"/>
    <property type="match status" value="1"/>
</dbReference>
<gene>
    <name evidence="4" type="ORF">TSTA_027830</name>
</gene>
<keyword evidence="1 3" id="KW-0853">WD repeat</keyword>
<keyword evidence="5" id="KW-1185">Reference proteome</keyword>
<name>B8M6N0_TALSN</name>
<proteinExistence type="predicted"/>